<feature type="region of interest" description="Disordered" evidence="1">
    <location>
        <begin position="51"/>
        <end position="87"/>
    </location>
</feature>
<dbReference type="PaxDb" id="7159-AAEL007262-PA"/>
<proteinExistence type="predicted"/>
<evidence type="ECO:0000313" key="2">
    <source>
        <dbReference type="EMBL" id="EAT41078.1"/>
    </source>
</evidence>
<sequence>KGVNRYYFTRLASQNRHLALPSGFIKANESNFDKPTTFCTSPMMSGLITRSSIPVKPFNHQHTSSSTTAHQSTSKTASKTTQNVTSQ</sequence>
<name>Q172V1_AEDAE</name>
<reference evidence="2" key="1">
    <citation type="submission" date="2005-10" db="EMBL/GenBank/DDBJ databases">
        <authorList>
            <person name="Loftus B.J."/>
            <person name="Nene V.M."/>
            <person name="Hannick L.I."/>
            <person name="Bidwell S."/>
            <person name="Haas B."/>
            <person name="Amedeo P."/>
            <person name="Orvis J."/>
            <person name="Wortman J.R."/>
            <person name="White O.R."/>
            <person name="Salzberg S."/>
            <person name="Shumway M."/>
            <person name="Koo H."/>
            <person name="Zhao Y."/>
            <person name="Holmes M."/>
            <person name="Miller J."/>
            <person name="Schatz M."/>
            <person name="Pop M."/>
            <person name="Pai G."/>
            <person name="Utterback T."/>
            <person name="Rogers Y.-H."/>
            <person name="Kravitz S."/>
            <person name="Fraser C.M."/>
        </authorList>
    </citation>
    <scope>NUCLEOTIDE SEQUENCE</scope>
    <source>
        <strain evidence="2">Liverpool</strain>
    </source>
</reference>
<dbReference type="AlphaFoldDB" id="Q172V1"/>
<protein>
    <submittedName>
        <fullName evidence="2">AAEL007262-PA</fullName>
    </submittedName>
</protein>
<evidence type="ECO:0000313" key="3">
    <source>
        <dbReference type="Proteomes" id="UP000682892"/>
    </source>
</evidence>
<dbReference type="HOGENOM" id="CLU_2489597_0_0_1"/>
<dbReference type="EMBL" id="CH477430">
    <property type="protein sequence ID" value="EAT41078.1"/>
    <property type="molecule type" value="Genomic_DNA"/>
</dbReference>
<dbReference type="Proteomes" id="UP000682892">
    <property type="component" value="Chromosome 1"/>
</dbReference>
<reference evidence="2" key="2">
    <citation type="journal article" date="2007" name="Science">
        <title>Genome sequence of Aedes aegypti, a major arbovirus vector.</title>
        <authorList>
            <person name="Nene V."/>
            <person name="Wortman J.R."/>
            <person name="Lawson D."/>
            <person name="Haas B."/>
            <person name="Kodira C."/>
            <person name="Tu Z.J."/>
            <person name="Loftus B."/>
            <person name="Xi Z."/>
            <person name="Megy K."/>
            <person name="Grabherr M."/>
            <person name="Ren Q."/>
            <person name="Zdobnov E.M."/>
            <person name="Lobo N.F."/>
            <person name="Campbell K.S."/>
            <person name="Brown S.E."/>
            <person name="Bonaldo M.F."/>
            <person name="Zhu J."/>
            <person name="Sinkins S.P."/>
            <person name="Hogenkamp D.G."/>
            <person name="Amedeo P."/>
            <person name="Arensburger P."/>
            <person name="Atkinson P.W."/>
            <person name="Bidwell S."/>
            <person name="Biedler J."/>
            <person name="Birney E."/>
            <person name="Bruggner R.V."/>
            <person name="Costas J."/>
            <person name="Coy M.R."/>
            <person name="Crabtree J."/>
            <person name="Crawford M."/>
            <person name="Debruyn B."/>
            <person name="Decaprio D."/>
            <person name="Eiglmeier K."/>
            <person name="Eisenstadt E."/>
            <person name="El-Dorry H."/>
            <person name="Gelbart W.M."/>
            <person name="Gomes S.L."/>
            <person name="Hammond M."/>
            <person name="Hannick L.I."/>
            <person name="Hogan J.R."/>
            <person name="Holmes M.H."/>
            <person name="Jaffe D."/>
            <person name="Johnston J.S."/>
            <person name="Kennedy R.C."/>
            <person name="Koo H."/>
            <person name="Kravitz S."/>
            <person name="Kriventseva E.V."/>
            <person name="Kulp D."/>
            <person name="Labutti K."/>
            <person name="Lee E."/>
            <person name="Li S."/>
            <person name="Lovin D.D."/>
            <person name="Mao C."/>
            <person name="Mauceli E."/>
            <person name="Menck C.F."/>
            <person name="Miller J.R."/>
            <person name="Montgomery P."/>
            <person name="Mori A."/>
            <person name="Nascimento A.L."/>
            <person name="Naveira H.F."/>
            <person name="Nusbaum C."/>
            <person name="O'leary S."/>
            <person name="Orvis J."/>
            <person name="Pertea M."/>
            <person name="Quesneville H."/>
            <person name="Reidenbach K.R."/>
            <person name="Rogers Y.H."/>
            <person name="Roth C.W."/>
            <person name="Schneider J.R."/>
            <person name="Schatz M."/>
            <person name="Shumway M."/>
            <person name="Stanke M."/>
            <person name="Stinson E.O."/>
            <person name="Tubio J.M."/>
            <person name="Vanzee J.P."/>
            <person name="Verjovski-Almeida S."/>
            <person name="Werner D."/>
            <person name="White O."/>
            <person name="Wyder S."/>
            <person name="Zeng Q."/>
            <person name="Zhao Q."/>
            <person name="Zhao Y."/>
            <person name="Hill C.A."/>
            <person name="Raikhel A.S."/>
            <person name="Soares M.B."/>
            <person name="Knudson D.L."/>
            <person name="Lee N.H."/>
            <person name="Galagan J."/>
            <person name="Salzberg S.L."/>
            <person name="Paulsen I.T."/>
            <person name="Dimopoulos G."/>
            <person name="Collins F.H."/>
            <person name="Birren B."/>
            <person name="Fraser-Liggett C.M."/>
            <person name="Severson D.W."/>
        </authorList>
    </citation>
    <scope>NUCLEOTIDE SEQUENCE [LARGE SCALE GENOMIC DNA]</scope>
    <source>
        <strain evidence="2">Liverpool</strain>
    </source>
</reference>
<organism evidence="2 3">
    <name type="scientific">Aedes aegypti</name>
    <name type="common">Yellowfever mosquito</name>
    <name type="synonym">Culex aegypti</name>
    <dbReference type="NCBI Taxonomy" id="7159"/>
    <lineage>
        <taxon>Eukaryota</taxon>
        <taxon>Metazoa</taxon>
        <taxon>Ecdysozoa</taxon>
        <taxon>Arthropoda</taxon>
        <taxon>Hexapoda</taxon>
        <taxon>Insecta</taxon>
        <taxon>Pterygota</taxon>
        <taxon>Neoptera</taxon>
        <taxon>Endopterygota</taxon>
        <taxon>Diptera</taxon>
        <taxon>Nematocera</taxon>
        <taxon>Culicoidea</taxon>
        <taxon>Culicidae</taxon>
        <taxon>Culicinae</taxon>
        <taxon>Aedini</taxon>
        <taxon>Aedes</taxon>
        <taxon>Stegomyia</taxon>
    </lineage>
</organism>
<accession>Q172V1</accession>
<reference evidence="2" key="3">
    <citation type="submission" date="2012-09" db="EMBL/GenBank/DDBJ databases">
        <authorList>
            <consortium name="VectorBase"/>
        </authorList>
    </citation>
    <scope>NUCLEOTIDE SEQUENCE</scope>
    <source>
        <strain evidence="2">Liverpool</strain>
    </source>
</reference>
<evidence type="ECO:0000256" key="1">
    <source>
        <dbReference type="SAM" id="MobiDB-lite"/>
    </source>
</evidence>
<feature type="compositionally biased region" description="Low complexity" evidence="1">
    <location>
        <begin position="60"/>
        <end position="87"/>
    </location>
</feature>
<feature type="non-terminal residue" evidence="2">
    <location>
        <position position="1"/>
    </location>
</feature>
<gene>
    <name evidence="2" type="ORF">AaeL_AAEL007262</name>
</gene>